<dbReference type="InterPro" id="IPR039756">
    <property type="entry name" value="Lsb6/PI4K2"/>
</dbReference>
<evidence type="ECO:0000256" key="2">
    <source>
        <dbReference type="ARBA" id="ARBA00022679"/>
    </source>
</evidence>
<dbReference type="PANTHER" id="PTHR12865:SF1">
    <property type="entry name" value="PHOSPHATIDYLINOSITOL 4-KINASE TYPE 2"/>
    <property type="match status" value="1"/>
</dbReference>
<dbReference type="Pfam" id="PF00454">
    <property type="entry name" value="PI3_PI4_kinase"/>
    <property type="match status" value="1"/>
</dbReference>
<organism evidence="10 11">
    <name type="scientific">Clydaea vesicula</name>
    <dbReference type="NCBI Taxonomy" id="447962"/>
    <lineage>
        <taxon>Eukaryota</taxon>
        <taxon>Fungi</taxon>
        <taxon>Fungi incertae sedis</taxon>
        <taxon>Chytridiomycota</taxon>
        <taxon>Chytridiomycota incertae sedis</taxon>
        <taxon>Chytridiomycetes</taxon>
        <taxon>Lobulomycetales</taxon>
        <taxon>Lobulomycetaceae</taxon>
        <taxon>Clydaea</taxon>
    </lineage>
</organism>
<dbReference type="GO" id="GO:0007032">
    <property type="term" value="P:endosome organization"/>
    <property type="evidence" value="ECO:0007669"/>
    <property type="project" value="TreeGrafter"/>
</dbReference>
<dbReference type="InterPro" id="IPR018936">
    <property type="entry name" value="PI3/4_kinase_CS"/>
</dbReference>
<dbReference type="PANTHER" id="PTHR12865">
    <property type="entry name" value="PHOSPHATIDYLINOSITOL 4-KINASE TYPE-II"/>
    <property type="match status" value="1"/>
</dbReference>
<keyword evidence="2 7" id="KW-0808">Transferase</keyword>
<dbReference type="EMBL" id="JADGJW010000192">
    <property type="protein sequence ID" value="KAJ3222100.1"/>
    <property type="molecule type" value="Genomic_DNA"/>
</dbReference>
<reference evidence="10" key="1">
    <citation type="submission" date="2020-05" db="EMBL/GenBank/DDBJ databases">
        <title>Phylogenomic resolution of chytrid fungi.</title>
        <authorList>
            <person name="Stajich J.E."/>
            <person name="Amses K."/>
            <person name="Simmons R."/>
            <person name="Seto K."/>
            <person name="Myers J."/>
            <person name="Bonds A."/>
            <person name="Quandt C.A."/>
            <person name="Barry K."/>
            <person name="Liu P."/>
            <person name="Grigoriev I."/>
            <person name="Longcore J.E."/>
            <person name="James T.Y."/>
        </authorList>
    </citation>
    <scope>NUCLEOTIDE SEQUENCE</scope>
    <source>
        <strain evidence="10">JEL0476</strain>
    </source>
</reference>
<evidence type="ECO:0000256" key="8">
    <source>
        <dbReference type="SAM" id="MobiDB-lite"/>
    </source>
</evidence>
<dbReference type="GO" id="GO:0005768">
    <property type="term" value="C:endosome"/>
    <property type="evidence" value="ECO:0007669"/>
    <property type="project" value="UniProtKB-UniRule"/>
</dbReference>
<gene>
    <name evidence="10" type="primary">LSB6</name>
    <name evidence="10" type="ORF">HK099_002715</name>
</gene>
<comment type="similarity">
    <text evidence="7">Belongs to the PI3/PI4-kinase family.</text>
</comment>
<proteinExistence type="inferred from homology"/>
<keyword evidence="5 7" id="KW-0067">ATP-binding</keyword>
<evidence type="ECO:0000256" key="6">
    <source>
        <dbReference type="ARBA" id="ARBA00023136"/>
    </source>
</evidence>
<dbReference type="GO" id="GO:0007030">
    <property type="term" value="P:Golgi organization"/>
    <property type="evidence" value="ECO:0007669"/>
    <property type="project" value="TreeGrafter"/>
</dbReference>
<comment type="cofactor">
    <cofactor evidence="7">
        <name>Mg(2+)</name>
        <dbReference type="ChEBI" id="CHEBI:18420"/>
    </cofactor>
    <cofactor evidence="7">
        <name>Mn(2+)</name>
        <dbReference type="ChEBI" id="CHEBI:29035"/>
    </cofactor>
</comment>
<dbReference type="GO" id="GO:0005886">
    <property type="term" value="C:plasma membrane"/>
    <property type="evidence" value="ECO:0007669"/>
    <property type="project" value="UniProtKB-SubCell"/>
</dbReference>
<evidence type="ECO:0000256" key="5">
    <source>
        <dbReference type="ARBA" id="ARBA00022840"/>
    </source>
</evidence>
<accession>A0AAD5U6U0</accession>
<evidence type="ECO:0000259" key="9">
    <source>
        <dbReference type="PROSITE" id="PS50290"/>
    </source>
</evidence>
<dbReference type="AlphaFoldDB" id="A0AAD5U6U0"/>
<dbReference type="GO" id="GO:0005802">
    <property type="term" value="C:trans-Golgi network"/>
    <property type="evidence" value="ECO:0007669"/>
    <property type="project" value="TreeGrafter"/>
</dbReference>
<dbReference type="PROSITE" id="PS00916">
    <property type="entry name" value="PI3_4_KINASE_2"/>
    <property type="match status" value="1"/>
</dbReference>
<keyword evidence="6" id="KW-0472">Membrane</keyword>
<dbReference type="PROSITE" id="PS50290">
    <property type="entry name" value="PI3_4_KINASE_3"/>
    <property type="match status" value="1"/>
</dbReference>
<keyword evidence="4 7" id="KW-0418">Kinase</keyword>
<feature type="compositionally biased region" description="Polar residues" evidence="8">
    <location>
        <begin position="377"/>
        <end position="392"/>
    </location>
</feature>
<comment type="caution">
    <text evidence="10">The sequence shown here is derived from an EMBL/GenBank/DDBJ whole genome shotgun (WGS) entry which is preliminary data.</text>
</comment>
<dbReference type="GO" id="GO:0005524">
    <property type="term" value="F:ATP binding"/>
    <property type="evidence" value="ECO:0007669"/>
    <property type="project" value="UniProtKB-UniRule"/>
</dbReference>
<feature type="region of interest" description="Disordered" evidence="8">
    <location>
        <begin position="364"/>
        <end position="392"/>
    </location>
</feature>
<evidence type="ECO:0000256" key="7">
    <source>
        <dbReference type="RuleBase" id="RU367084"/>
    </source>
</evidence>
<evidence type="ECO:0000313" key="10">
    <source>
        <dbReference type="EMBL" id="KAJ3222100.1"/>
    </source>
</evidence>
<dbReference type="Proteomes" id="UP001211065">
    <property type="component" value="Unassembled WGS sequence"/>
</dbReference>
<sequence length="571" mass="64857">MSKLNHLLNKKKSSNKYSKLNSCDSSDNDNLNLLHEYENDISQHNSKESLDSLENDTQMSHCPSIQDLREVDQNIKNVNDSLVKPLNKDYVNPIPPVTPVSTQQFLNIIAEVRLAISEGIYPVRISQGSSGSYFCKDRQGNIVGVFKPKNEEPYGHLNPKAAASYIDRRLQLNVCPRTEIVSLASPSFHYPLKDRKAYRNGVPLPTKIGSFQLFLTGYKDATTFFKEGYEQVLSRSDSSSAIETTPSLTTSLSYNNPANPINWNEETRKEFQMGFERLVVLDYIIRNTDRGSDNWMVRYNGNNQVSVESSTLEVSQVIMTRDNDNKDTVLNISSYETSINVKTESFTESKLTLPSDLANIINHSNSKKSSSPIFSHVTTPASPSNSNNQIPNAQQGLSVEEINENRSDFAVKPVSISVSAIDNGLAFPYKHPDRWRSYPYGWAFLPIARCRFSSSTREQVLHLLTSQEWWRETLEGLERLFRIDPDFSVSMFKKQKAILRGQGYNLVEVLRRSEMDDVGGSPLGLLQRPVVAVFDEEDEDEDGIDGLKNKFKRFSQRFETFNREQPCFSWC</sequence>
<feature type="region of interest" description="Disordered" evidence="8">
    <location>
        <begin position="1"/>
        <end position="25"/>
    </location>
</feature>
<feature type="compositionally biased region" description="Low complexity" evidence="8">
    <location>
        <begin position="15"/>
        <end position="25"/>
    </location>
</feature>
<keyword evidence="3 7" id="KW-0547">Nucleotide-binding</keyword>
<keyword evidence="1 7" id="KW-1003">Cell membrane</keyword>
<evidence type="ECO:0000256" key="3">
    <source>
        <dbReference type="ARBA" id="ARBA00022741"/>
    </source>
</evidence>
<dbReference type="EC" id="2.7.1.67" evidence="7"/>
<protein>
    <recommendedName>
        <fullName evidence="7">Phosphatidylinositol 4-kinase</fullName>
        <ecNumber evidence="7">2.7.1.67</ecNumber>
    </recommendedName>
</protein>
<evidence type="ECO:0000256" key="1">
    <source>
        <dbReference type="ARBA" id="ARBA00022475"/>
    </source>
</evidence>
<dbReference type="GO" id="GO:0004430">
    <property type="term" value="F:1-phosphatidylinositol 4-kinase activity"/>
    <property type="evidence" value="ECO:0007669"/>
    <property type="project" value="UniProtKB-UniRule"/>
</dbReference>
<feature type="compositionally biased region" description="Low complexity" evidence="8">
    <location>
        <begin position="364"/>
        <end position="376"/>
    </location>
</feature>
<feature type="domain" description="PI3K/PI4K catalytic" evidence="9">
    <location>
        <begin position="119"/>
        <end position="529"/>
    </location>
</feature>
<evidence type="ECO:0000256" key="4">
    <source>
        <dbReference type="ARBA" id="ARBA00022777"/>
    </source>
</evidence>
<dbReference type="GO" id="GO:0000329">
    <property type="term" value="C:fungal-type vacuole membrane"/>
    <property type="evidence" value="ECO:0007669"/>
    <property type="project" value="TreeGrafter"/>
</dbReference>
<comment type="catalytic activity">
    <reaction evidence="7">
        <text>a 1,2-diacyl-sn-glycero-3-phospho-(1D-myo-inositol) + ATP = a 1,2-diacyl-sn-glycero-3-phospho-(1D-myo-inositol 4-phosphate) + ADP + H(+)</text>
        <dbReference type="Rhea" id="RHEA:19877"/>
        <dbReference type="ChEBI" id="CHEBI:15378"/>
        <dbReference type="ChEBI" id="CHEBI:30616"/>
        <dbReference type="ChEBI" id="CHEBI:57880"/>
        <dbReference type="ChEBI" id="CHEBI:58178"/>
        <dbReference type="ChEBI" id="CHEBI:456216"/>
        <dbReference type="EC" id="2.7.1.67"/>
    </reaction>
</comment>
<name>A0AAD5U6U0_9FUNG</name>
<evidence type="ECO:0000313" key="11">
    <source>
        <dbReference type="Proteomes" id="UP001211065"/>
    </source>
</evidence>
<keyword evidence="11" id="KW-1185">Reference proteome</keyword>
<dbReference type="InterPro" id="IPR000403">
    <property type="entry name" value="PI3/4_kinase_cat_dom"/>
</dbReference>
<dbReference type="GO" id="GO:0046854">
    <property type="term" value="P:phosphatidylinositol phosphate biosynthetic process"/>
    <property type="evidence" value="ECO:0007669"/>
    <property type="project" value="UniProtKB-UniRule"/>
</dbReference>
<comment type="subcellular location">
    <subcellularLocation>
        <location evidence="7">Cell membrane</location>
        <topology evidence="7">Peripheral membrane protein</topology>
    </subcellularLocation>
    <subcellularLocation>
        <location evidence="7">Vacuole membrane</location>
        <topology evidence="7">Peripheral membrane protein</topology>
    </subcellularLocation>
</comment>